<evidence type="ECO:0000256" key="3">
    <source>
        <dbReference type="ARBA" id="ARBA00022801"/>
    </source>
</evidence>
<keyword evidence="2 5" id="KW-0863">Zinc-finger</keyword>
<dbReference type="InterPro" id="IPR001841">
    <property type="entry name" value="Znf_RING"/>
</dbReference>
<dbReference type="GO" id="GO:0005634">
    <property type="term" value="C:nucleus"/>
    <property type="evidence" value="ECO:0007669"/>
    <property type="project" value="TreeGrafter"/>
</dbReference>
<proteinExistence type="predicted"/>
<dbReference type="PROSITE" id="PS51194">
    <property type="entry name" value="HELICASE_CTER"/>
    <property type="match status" value="1"/>
</dbReference>
<dbReference type="Proteomes" id="UP000014500">
    <property type="component" value="Unassembled WGS sequence"/>
</dbReference>
<keyword evidence="9" id="KW-1185">Reference proteome</keyword>
<dbReference type="InterPro" id="IPR049730">
    <property type="entry name" value="SNF2/RAD54-like_C"/>
</dbReference>
<dbReference type="EMBL" id="JH432064">
    <property type="status" value="NOT_ANNOTATED_CDS"/>
    <property type="molecule type" value="Genomic_DNA"/>
</dbReference>
<dbReference type="CDD" id="cd18793">
    <property type="entry name" value="SF2_C_SNF"/>
    <property type="match status" value="1"/>
</dbReference>
<dbReference type="InterPro" id="IPR000330">
    <property type="entry name" value="SNF2_N"/>
</dbReference>
<evidence type="ECO:0000256" key="5">
    <source>
        <dbReference type="PROSITE-ProRule" id="PRU00175"/>
    </source>
</evidence>
<name>T1JC89_STRMM</name>
<reference evidence="9" key="1">
    <citation type="submission" date="2011-05" db="EMBL/GenBank/DDBJ databases">
        <authorList>
            <person name="Richards S.R."/>
            <person name="Qu J."/>
            <person name="Jiang H."/>
            <person name="Jhangiani S.N."/>
            <person name="Agravi P."/>
            <person name="Goodspeed R."/>
            <person name="Gross S."/>
            <person name="Mandapat C."/>
            <person name="Jackson L."/>
            <person name="Mathew T."/>
            <person name="Pu L."/>
            <person name="Thornton R."/>
            <person name="Saada N."/>
            <person name="Wilczek-Boney K.B."/>
            <person name="Lee S."/>
            <person name="Kovar C."/>
            <person name="Wu Y."/>
            <person name="Scherer S.E."/>
            <person name="Worley K.C."/>
            <person name="Muzny D.M."/>
            <person name="Gibbs R."/>
        </authorList>
    </citation>
    <scope>NUCLEOTIDE SEQUENCE</scope>
    <source>
        <strain evidence="9">Brora</strain>
    </source>
</reference>
<dbReference type="InterPro" id="IPR001650">
    <property type="entry name" value="Helicase_C-like"/>
</dbReference>
<dbReference type="InterPro" id="IPR017907">
    <property type="entry name" value="Znf_RING_CS"/>
</dbReference>
<evidence type="ECO:0000256" key="1">
    <source>
        <dbReference type="ARBA" id="ARBA00022723"/>
    </source>
</evidence>
<keyword evidence="1" id="KW-0479">Metal-binding</keyword>
<dbReference type="SMART" id="SM00487">
    <property type="entry name" value="DEXDc"/>
    <property type="match status" value="1"/>
</dbReference>
<dbReference type="CDD" id="cd16569">
    <property type="entry name" value="RING-HC_SHPRH-like"/>
    <property type="match status" value="1"/>
</dbReference>
<dbReference type="InterPro" id="IPR011011">
    <property type="entry name" value="Znf_FYVE_PHD"/>
</dbReference>
<dbReference type="InterPro" id="IPR013083">
    <property type="entry name" value="Znf_RING/FYVE/PHD"/>
</dbReference>
<dbReference type="Pfam" id="PF21324">
    <property type="entry name" value="SHPRH_helical-2nd"/>
    <property type="match status" value="1"/>
</dbReference>
<dbReference type="InterPro" id="IPR014001">
    <property type="entry name" value="Helicase_ATP-bd"/>
</dbReference>
<dbReference type="GO" id="GO:0000209">
    <property type="term" value="P:protein polyubiquitination"/>
    <property type="evidence" value="ECO:0007669"/>
    <property type="project" value="TreeGrafter"/>
</dbReference>
<dbReference type="SUPFAM" id="SSF57903">
    <property type="entry name" value="FYVE/PHD zinc finger"/>
    <property type="match status" value="1"/>
</dbReference>
<dbReference type="FunFam" id="3.40.50.10810:FF:000013">
    <property type="entry name" value="E3 ubiquitin-protein ligase SHPRH isoform X2"/>
    <property type="match status" value="1"/>
</dbReference>
<dbReference type="InterPro" id="IPR048695">
    <property type="entry name" value="SHPRH_helical_2nd"/>
</dbReference>
<evidence type="ECO:0000259" key="7">
    <source>
        <dbReference type="PROSITE" id="PS51194"/>
    </source>
</evidence>
<dbReference type="Pfam" id="PF13445">
    <property type="entry name" value="zf-RING_UBOX"/>
    <property type="match status" value="1"/>
</dbReference>
<dbReference type="GO" id="GO:0008270">
    <property type="term" value="F:zinc ion binding"/>
    <property type="evidence" value="ECO:0007669"/>
    <property type="project" value="UniProtKB-KW"/>
</dbReference>
<dbReference type="SMART" id="SM00184">
    <property type="entry name" value="RING"/>
    <property type="match status" value="1"/>
</dbReference>
<dbReference type="InterPro" id="IPR027370">
    <property type="entry name" value="Znf-RING_euk"/>
</dbReference>
<dbReference type="InterPro" id="IPR027417">
    <property type="entry name" value="P-loop_NTPase"/>
</dbReference>
<dbReference type="InterPro" id="IPR052583">
    <property type="entry name" value="ATP-helicase/E3_Ub-Ligase"/>
</dbReference>
<dbReference type="PANTHER" id="PTHR45865">
    <property type="entry name" value="E3 UBIQUITIN-PROTEIN LIGASE SHPRH FAMILY MEMBER"/>
    <property type="match status" value="1"/>
</dbReference>
<dbReference type="Gene3D" id="3.40.50.300">
    <property type="entry name" value="P-loop containing nucleotide triphosphate hydrolases"/>
    <property type="match status" value="1"/>
</dbReference>
<evidence type="ECO:0000256" key="2">
    <source>
        <dbReference type="ARBA" id="ARBA00022771"/>
    </source>
</evidence>
<dbReference type="GO" id="GO:0016787">
    <property type="term" value="F:hydrolase activity"/>
    <property type="evidence" value="ECO:0007669"/>
    <property type="project" value="UniProtKB-KW"/>
</dbReference>
<evidence type="ECO:0000256" key="4">
    <source>
        <dbReference type="ARBA" id="ARBA00022833"/>
    </source>
</evidence>
<dbReference type="GO" id="GO:0005524">
    <property type="term" value="F:ATP binding"/>
    <property type="evidence" value="ECO:0007669"/>
    <property type="project" value="InterPro"/>
</dbReference>
<evidence type="ECO:0000313" key="9">
    <source>
        <dbReference type="Proteomes" id="UP000014500"/>
    </source>
</evidence>
<dbReference type="Gene3D" id="3.40.50.10810">
    <property type="entry name" value="Tandem AAA-ATPase domain"/>
    <property type="match status" value="2"/>
</dbReference>
<feature type="domain" description="Helicase C-terminal" evidence="7">
    <location>
        <begin position="1301"/>
        <end position="1458"/>
    </location>
</feature>
<dbReference type="HOGENOM" id="CLU_001726_1_1_1"/>
<dbReference type="PROSITE" id="PS50089">
    <property type="entry name" value="ZF_RING_2"/>
    <property type="match status" value="1"/>
</dbReference>
<dbReference type="STRING" id="126957.T1JC89"/>
<dbReference type="OMA" id="KAVFFCA"/>
<dbReference type="PhylomeDB" id="T1JC89"/>
<dbReference type="GO" id="GO:0061630">
    <property type="term" value="F:ubiquitin protein ligase activity"/>
    <property type="evidence" value="ECO:0007669"/>
    <property type="project" value="TreeGrafter"/>
</dbReference>
<organism evidence="8 9">
    <name type="scientific">Strigamia maritima</name>
    <name type="common">European centipede</name>
    <name type="synonym">Geophilus maritimus</name>
    <dbReference type="NCBI Taxonomy" id="126957"/>
    <lineage>
        <taxon>Eukaryota</taxon>
        <taxon>Metazoa</taxon>
        <taxon>Ecdysozoa</taxon>
        <taxon>Arthropoda</taxon>
        <taxon>Myriapoda</taxon>
        <taxon>Chilopoda</taxon>
        <taxon>Pleurostigmophora</taxon>
        <taxon>Geophilomorpha</taxon>
        <taxon>Linotaeniidae</taxon>
        <taxon>Strigamia</taxon>
    </lineage>
</organism>
<dbReference type="SMART" id="SM00490">
    <property type="entry name" value="HELICc"/>
    <property type="match status" value="1"/>
</dbReference>
<reference evidence="8" key="2">
    <citation type="submission" date="2015-02" db="UniProtKB">
        <authorList>
            <consortium name="EnsemblMetazoa"/>
        </authorList>
    </citation>
    <scope>IDENTIFICATION</scope>
</reference>
<keyword evidence="4" id="KW-0862">Zinc</keyword>
<dbReference type="Pfam" id="PF00271">
    <property type="entry name" value="Helicase_C"/>
    <property type="match status" value="1"/>
</dbReference>
<evidence type="ECO:0000259" key="6">
    <source>
        <dbReference type="PROSITE" id="PS50089"/>
    </source>
</evidence>
<sequence length="1468" mass="168887">MPRLKTIARKFDDAQRQQLSWNLAQPQPCPEQNQILGEQNELAIGTDKAGFSPVKKKIRRSKKNYMDLLDPELQDLICRHDYYITIKQKKNIKINEIVCLLGHIEIILDQRKAPYNLPNYPEFWLYVNEDDVASSFLYFEEWNYTIDDTVTVKHFLVEKVPPPLLMSSLRVKQYFTMCLHAYDPIQRKLSLGVLLKKNAITHLDFPSEATRITPNAAIQNAMQYMYNIFPPDYSAVKRIRNHDINALYAAINEIHSRRRLHPIQVDHPALIPVLRPYQTDAVVWMLHQEQCSRLPNESEMHQLYQVVKTSDNKVLYYNKFGGCLVKEKPLKVATRPGGILADEMGLGKTVEVLACVLCNPRTDLPIQIMNFDVDFCDDDDGDDNGIELKQRRRHLSSNQDSENNYLASDDVSISDSAREADSEVARHLRNGAASTSSYMCFADHEIIHEPESIFSCVCGLFENETGLRDQIQCAECGLWQHTKCVRYDRCHGRYFCLHCWVAKEPIPSRATLIVCPASIHNQWLDEISRHVQKDSLKVFNYAGVFKFGFIQPPKLADYDIVITTYEILRRELHYVDLPHSNSETGRRFRKPKRFMPVSSPLTAVEWWRICLDEAQMVETVSTRTADMALRLHAVNRWCITGTPIQKSIEDLYGLLLFLGTDPFSVRVWWRQCLFEPYCYGETEQMHRVLSSILWRTSKADVLNQIQLPEQREEIHYMRFSPIEEYFYRQQHVDCSREAVNRFNKLSDLNMKLSSLDRNTLSHLLGPVLRLRQACCHPQAVKGQFISVHKSTLTMEELLVQMIKKTKMDAEEAHRQHIAALNGLAGLNIIQEEWVEASENYRDVLRLAAEDMQNVETDKMQRLHALHNLAELLDAGHTDIPPTLRDDQLKTEADEMRRAYLTKCAAKATQAQEALCEIQETCREVENQLNMRRHCWWMEALNILERRSLKDELLERIRTDLVETGHLKKHSIVNQFRSISGLKLVITSQMETLTVAHDALLKAMQRLELTPNQKEVNSAVDCHLRPVEKKPAKCIYCLIHELFNRFEGRLFSFATDDKLSVEPSNSEEALMGPLRRGTWADSEVEKIFKILYSFAKNHNAYTGKEIDEAAIDIKLFDLWKKEFKALRAVWMQVRDHVSAVDELNMATIRLRLRLPDEPKSDRPQANIIESDEINQHRLKLQSDKIVSTNEKKKKLGQLLYLKNLAKSDLGKGKGNNPEPCPICQKNLGAQWNVLQCGHSFCVECIQVLISQSATRSRSKSVKCAICRQTTAQAEVSYITTKPEDDEDTEIKVNGSYSTKIDGIIKTLLKIKQDEPQAKALVFSTWQDVLDVLAKGLLENKIRYCRLVSSNKFQENLAKFKRDASVSVLLLLVQSGANGLNLIEATHVLLVEPVLNPASELQAIGRVHRIGQNKHTYVHRFLVKNTIEERMHLMLKSHQLGANATSHETEENTLTISDLRNLFADETVNT</sequence>
<evidence type="ECO:0008006" key="10">
    <source>
        <dbReference type="Google" id="ProtNLM"/>
    </source>
</evidence>
<dbReference type="Pfam" id="PF21325">
    <property type="entry name" value="SHPRH_helical-1st"/>
    <property type="match status" value="1"/>
</dbReference>
<accession>T1JC89</accession>
<dbReference type="Gene3D" id="3.30.40.10">
    <property type="entry name" value="Zinc/RING finger domain, C3HC4 (zinc finger)"/>
    <property type="match status" value="1"/>
</dbReference>
<dbReference type="Pfam" id="PF00176">
    <property type="entry name" value="SNF2-rel_dom"/>
    <property type="match status" value="1"/>
</dbReference>
<dbReference type="EnsemblMetazoa" id="SMAR011399-RA">
    <property type="protein sequence ID" value="SMAR011399-PA"/>
    <property type="gene ID" value="SMAR011399"/>
</dbReference>
<dbReference type="PANTHER" id="PTHR45865:SF1">
    <property type="entry name" value="E3 UBIQUITIN-PROTEIN LIGASE SHPRH"/>
    <property type="match status" value="1"/>
</dbReference>
<evidence type="ECO:0000313" key="8">
    <source>
        <dbReference type="EnsemblMetazoa" id="SMAR011399-PA"/>
    </source>
</evidence>
<protein>
    <recommendedName>
        <fullName evidence="10">RING-type domain-containing protein</fullName>
    </recommendedName>
</protein>
<feature type="domain" description="RING-type" evidence="6">
    <location>
        <begin position="1219"/>
        <end position="1266"/>
    </location>
</feature>
<dbReference type="GO" id="GO:0006974">
    <property type="term" value="P:DNA damage response"/>
    <property type="evidence" value="ECO:0007669"/>
    <property type="project" value="TreeGrafter"/>
</dbReference>
<dbReference type="InterPro" id="IPR038718">
    <property type="entry name" value="SNF2-like_sf"/>
</dbReference>
<dbReference type="CDD" id="cd18070">
    <property type="entry name" value="DEXQc_SHPRH"/>
    <property type="match status" value="1"/>
</dbReference>
<keyword evidence="3" id="KW-0378">Hydrolase</keyword>
<dbReference type="InterPro" id="IPR048686">
    <property type="entry name" value="SHPRH_helical_1st"/>
</dbReference>
<dbReference type="eggNOG" id="KOG0298">
    <property type="taxonomic scope" value="Eukaryota"/>
</dbReference>
<dbReference type="PROSITE" id="PS00518">
    <property type="entry name" value="ZF_RING_1"/>
    <property type="match status" value="1"/>
</dbReference>
<dbReference type="SUPFAM" id="SSF52540">
    <property type="entry name" value="P-loop containing nucleoside triphosphate hydrolases"/>
    <property type="match status" value="2"/>
</dbReference>
<dbReference type="SUPFAM" id="SSF57850">
    <property type="entry name" value="RING/U-box"/>
    <property type="match status" value="1"/>
</dbReference>